<organism evidence="2 3">
    <name type="scientific">Plantactinospora sonchi</name>
    <dbReference type="NCBI Taxonomy" id="1544735"/>
    <lineage>
        <taxon>Bacteria</taxon>
        <taxon>Bacillati</taxon>
        <taxon>Actinomycetota</taxon>
        <taxon>Actinomycetes</taxon>
        <taxon>Micromonosporales</taxon>
        <taxon>Micromonosporaceae</taxon>
        <taxon>Plantactinospora</taxon>
    </lineage>
</organism>
<protein>
    <submittedName>
        <fullName evidence="2">Uncharacterized protein</fullName>
    </submittedName>
</protein>
<comment type="caution">
    <text evidence="2">The sequence shown here is derived from an EMBL/GenBank/DDBJ whole genome shotgun (WGS) entry which is preliminary data.</text>
</comment>
<dbReference type="Proteomes" id="UP001332243">
    <property type="component" value="Unassembled WGS sequence"/>
</dbReference>
<reference evidence="2 3" key="1">
    <citation type="submission" date="2024-01" db="EMBL/GenBank/DDBJ databases">
        <title>Genome insights into Plantactinospora sonchi sp. nov.</title>
        <authorList>
            <person name="Wang L."/>
        </authorList>
    </citation>
    <scope>NUCLEOTIDE SEQUENCE [LARGE SCALE GENOMIC DNA]</scope>
    <source>
        <strain evidence="2 3">NEAU-QY2</strain>
    </source>
</reference>
<keyword evidence="3" id="KW-1185">Reference proteome</keyword>
<dbReference type="EMBL" id="JAZGQK010000015">
    <property type="protein sequence ID" value="MEE6260459.1"/>
    <property type="molecule type" value="Genomic_DNA"/>
</dbReference>
<proteinExistence type="predicted"/>
<name>A0ABU7RVB8_9ACTN</name>
<feature type="signal peptide" evidence="1">
    <location>
        <begin position="1"/>
        <end position="28"/>
    </location>
</feature>
<evidence type="ECO:0000313" key="3">
    <source>
        <dbReference type="Proteomes" id="UP001332243"/>
    </source>
</evidence>
<accession>A0ABU7RVB8</accession>
<feature type="chain" id="PRO_5046276331" evidence="1">
    <location>
        <begin position="29"/>
        <end position="307"/>
    </location>
</feature>
<evidence type="ECO:0000313" key="2">
    <source>
        <dbReference type="EMBL" id="MEE6260459.1"/>
    </source>
</evidence>
<gene>
    <name evidence="2" type="ORF">V1633_18405</name>
</gene>
<dbReference type="RefSeq" id="WP_331215570.1">
    <property type="nucleotide sequence ID" value="NZ_JAZGQK010000015.1"/>
</dbReference>
<evidence type="ECO:0000256" key="1">
    <source>
        <dbReference type="SAM" id="SignalP"/>
    </source>
</evidence>
<sequence length="307" mass="32441">MRTPVSTVLAGVLGLAAALSMGAPAAQAAPAPSTASIPDRLVLEPTEFGYRGALEVELTHQGSEPGRATYVITEPVPGSYQNLEWGMSCYSGGEALPDGRIRVECDVPGGELQPGEQRAFTIDFQVLTEIKSYAMSAGNGRLAVKVGGEVVADESFRTRFRSSTGSLRDPRPYVRDQQPESGITAGDLALVRQPDGSFEGRLPLTVRYDSDAPHSGLYVITRDLPTGVYETHTVPSDGCAHFCVPGGQFMEGEARSFDLVFVAPADTALGDLGEAGIEVQTDVSFPDPDADPSDNVTTFSVTVVEAV</sequence>
<keyword evidence="1" id="KW-0732">Signal</keyword>